<protein>
    <submittedName>
        <fullName evidence="1">Uncharacterized protein</fullName>
    </submittedName>
</protein>
<accession>A0ABM8MMP8</accession>
<name>A0ABM8MMP8_9ENTR</name>
<keyword evidence="2" id="KW-1185">Reference proteome</keyword>
<proteinExistence type="predicted"/>
<sequence length="50" mass="5759">MMLILSSLKQYIVLALHAMASEKDVVVRKIFAAAIPVHIQNEYNVRFWLS</sequence>
<reference evidence="1" key="1">
    <citation type="submission" date="2020-05" db="EMBL/GenBank/DDBJ databases">
        <authorList>
            <person name="Delgado-Blas J."/>
        </authorList>
    </citation>
    <scope>NUCLEOTIDE SEQUENCE</scope>
    <source>
        <strain evidence="1">BB1468</strain>
    </source>
</reference>
<organism evidence="1 2">
    <name type="scientific">Citrobacter youngae</name>
    <dbReference type="NCBI Taxonomy" id="133448"/>
    <lineage>
        <taxon>Bacteria</taxon>
        <taxon>Pseudomonadati</taxon>
        <taxon>Pseudomonadota</taxon>
        <taxon>Gammaproteobacteria</taxon>
        <taxon>Enterobacterales</taxon>
        <taxon>Enterobacteriaceae</taxon>
        <taxon>Citrobacter</taxon>
        <taxon>Citrobacter freundii complex</taxon>
    </lineage>
</organism>
<evidence type="ECO:0000313" key="1">
    <source>
        <dbReference type="EMBL" id="CAB5597309.1"/>
    </source>
</evidence>
<comment type="caution">
    <text evidence="1">The sequence shown here is derived from an EMBL/GenBank/DDBJ whole genome shotgun (WGS) entry which is preliminary data.</text>
</comment>
<gene>
    <name evidence="1" type="ORF">GHA_03951</name>
</gene>
<evidence type="ECO:0000313" key="2">
    <source>
        <dbReference type="Proteomes" id="UP000835792"/>
    </source>
</evidence>
<dbReference type="EMBL" id="CAHPRB010000015">
    <property type="protein sequence ID" value="CAB5597309.1"/>
    <property type="molecule type" value="Genomic_DNA"/>
</dbReference>
<dbReference type="Proteomes" id="UP000835792">
    <property type="component" value="Unassembled WGS sequence"/>
</dbReference>